<evidence type="ECO:0000256" key="6">
    <source>
        <dbReference type="ARBA" id="ARBA00023002"/>
    </source>
</evidence>
<dbReference type="CDD" id="cd00209">
    <property type="entry name" value="DHFR"/>
    <property type="match status" value="1"/>
</dbReference>
<keyword evidence="4 8" id="KW-0554">One-carbon metabolism</keyword>
<gene>
    <name evidence="11" type="primary">folA</name>
    <name evidence="11" type="ORF">GCM10007418_26550</name>
</gene>
<evidence type="ECO:0000256" key="1">
    <source>
        <dbReference type="ARBA" id="ARBA00004903"/>
    </source>
</evidence>
<protein>
    <recommendedName>
        <fullName evidence="3 8">Dihydrofolate reductase</fullName>
        <ecNumber evidence="3 8">1.5.1.3</ecNumber>
    </recommendedName>
</protein>
<sequence>MSDASSPRIAMIAAMGLNRVIGRDNKLPWHLPEDLKYFRSVTWGKPIVMGRKTFDSLGRPLPGRTNIVISNRQGLQIPGASVQTTIDAAMQQASRQAVLDGVEEVMVIGGETLYRQMLERADRLYLTLVEAEPEGDAWFPPIDADDWELLEKRDVLGSDSYPAHSYQVLDRLRG</sequence>
<dbReference type="Pfam" id="PF00186">
    <property type="entry name" value="DHFR_1"/>
    <property type="match status" value="1"/>
</dbReference>
<accession>A0ABQ1PXJ5</accession>
<dbReference type="InterPro" id="IPR001796">
    <property type="entry name" value="DHFR_dom"/>
</dbReference>
<dbReference type="RefSeq" id="WP_150278008.1">
    <property type="nucleotide sequence ID" value="NZ_BMFF01000005.1"/>
</dbReference>
<dbReference type="PIRSF" id="PIRSF000194">
    <property type="entry name" value="DHFR"/>
    <property type="match status" value="1"/>
</dbReference>
<dbReference type="PROSITE" id="PS00075">
    <property type="entry name" value="DHFR_1"/>
    <property type="match status" value="1"/>
</dbReference>
<dbReference type="EC" id="1.5.1.3" evidence="3 8"/>
<comment type="function">
    <text evidence="7 8">Key enzyme in folate metabolism. Catalyzes an essential reaction for de novo glycine and purine synthesis, and for DNA precursor synthesis.</text>
</comment>
<evidence type="ECO:0000256" key="8">
    <source>
        <dbReference type="PIRNR" id="PIRNR000194"/>
    </source>
</evidence>
<name>A0ABQ1PXJ5_9GAMM</name>
<keyword evidence="12" id="KW-1185">Reference proteome</keyword>
<evidence type="ECO:0000256" key="2">
    <source>
        <dbReference type="ARBA" id="ARBA00009539"/>
    </source>
</evidence>
<evidence type="ECO:0000256" key="9">
    <source>
        <dbReference type="RuleBase" id="RU004474"/>
    </source>
</evidence>
<dbReference type="PANTHER" id="PTHR48069">
    <property type="entry name" value="DIHYDROFOLATE REDUCTASE"/>
    <property type="match status" value="1"/>
</dbReference>
<dbReference type="InterPro" id="IPR017925">
    <property type="entry name" value="DHFR_CS"/>
</dbReference>
<comment type="catalytic activity">
    <reaction evidence="8">
        <text>(6S)-5,6,7,8-tetrahydrofolate + NADP(+) = 7,8-dihydrofolate + NADPH + H(+)</text>
        <dbReference type="Rhea" id="RHEA:15009"/>
        <dbReference type="ChEBI" id="CHEBI:15378"/>
        <dbReference type="ChEBI" id="CHEBI:57451"/>
        <dbReference type="ChEBI" id="CHEBI:57453"/>
        <dbReference type="ChEBI" id="CHEBI:57783"/>
        <dbReference type="ChEBI" id="CHEBI:58349"/>
        <dbReference type="EC" id="1.5.1.3"/>
    </reaction>
</comment>
<keyword evidence="6 8" id="KW-0560">Oxidoreductase</keyword>
<proteinExistence type="inferred from homology"/>
<evidence type="ECO:0000313" key="12">
    <source>
        <dbReference type="Proteomes" id="UP000638188"/>
    </source>
</evidence>
<reference evidence="12" key="1">
    <citation type="journal article" date="2019" name="Int. J. Syst. Evol. Microbiol.">
        <title>The Global Catalogue of Microorganisms (GCM) 10K type strain sequencing project: providing services to taxonomists for standard genome sequencing and annotation.</title>
        <authorList>
            <consortium name="The Broad Institute Genomics Platform"/>
            <consortium name="The Broad Institute Genome Sequencing Center for Infectious Disease"/>
            <person name="Wu L."/>
            <person name="Ma J."/>
        </authorList>
    </citation>
    <scope>NUCLEOTIDE SEQUENCE [LARGE SCALE GENOMIC DNA]</scope>
    <source>
        <strain evidence="12">CGMCC 1.12482</strain>
    </source>
</reference>
<dbReference type="SUPFAM" id="SSF53597">
    <property type="entry name" value="Dihydrofolate reductase-like"/>
    <property type="match status" value="1"/>
</dbReference>
<comment type="caution">
    <text evidence="11">The sequence shown here is derived from an EMBL/GenBank/DDBJ whole genome shotgun (WGS) entry which is preliminary data.</text>
</comment>
<evidence type="ECO:0000256" key="3">
    <source>
        <dbReference type="ARBA" id="ARBA00012856"/>
    </source>
</evidence>
<organism evidence="11 12">
    <name type="scientific">Halopseudomonas salina</name>
    <dbReference type="NCBI Taxonomy" id="1323744"/>
    <lineage>
        <taxon>Bacteria</taxon>
        <taxon>Pseudomonadati</taxon>
        <taxon>Pseudomonadota</taxon>
        <taxon>Gammaproteobacteria</taxon>
        <taxon>Pseudomonadales</taxon>
        <taxon>Pseudomonadaceae</taxon>
        <taxon>Halopseudomonas</taxon>
    </lineage>
</organism>
<dbReference type="InterPro" id="IPR024072">
    <property type="entry name" value="DHFR-like_dom_sf"/>
</dbReference>
<dbReference type="Proteomes" id="UP000638188">
    <property type="component" value="Unassembled WGS sequence"/>
</dbReference>
<keyword evidence="5 8" id="KW-0521">NADP</keyword>
<evidence type="ECO:0000313" key="11">
    <source>
        <dbReference type="EMBL" id="GGD06210.1"/>
    </source>
</evidence>
<dbReference type="Gene3D" id="3.40.430.10">
    <property type="entry name" value="Dihydrofolate Reductase, subunit A"/>
    <property type="match status" value="1"/>
</dbReference>
<dbReference type="InterPro" id="IPR012259">
    <property type="entry name" value="DHFR"/>
</dbReference>
<dbReference type="PRINTS" id="PR00070">
    <property type="entry name" value="DHFR"/>
</dbReference>
<dbReference type="PANTHER" id="PTHR48069:SF3">
    <property type="entry name" value="DIHYDROFOLATE REDUCTASE"/>
    <property type="match status" value="1"/>
</dbReference>
<dbReference type="EMBL" id="BMFF01000005">
    <property type="protein sequence ID" value="GGD06210.1"/>
    <property type="molecule type" value="Genomic_DNA"/>
</dbReference>
<evidence type="ECO:0000256" key="4">
    <source>
        <dbReference type="ARBA" id="ARBA00022563"/>
    </source>
</evidence>
<feature type="domain" description="DHFR" evidence="10">
    <location>
        <begin position="8"/>
        <end position="171"/>
    </location>
</feature>
<comment type="pathway">
    <text evidence="1 8">Cofactor biosynthesis; tetrahydrofolate biosynthesis; 5,6,7,8-tetrahydrofolate from 7,8-dihydrofolate: step 1/1.</text>
</comment>
<evidence type="ECO:0000256" key="5">
    <source>
        <dbReference type="ARBA" id="ARBA00022857"/>
    </source>
</evidence>
<dbReference type="PROSITE" id="PS51330">
    <property type="entry name" value="DHFR_2"/>
    <property type="match status" value="1"/>
</dbReference>
<evidence type="ECO:0000259" key="10">
    <source>
        <dbReference type="PROSITE" id="PS51330"/>
    </source>
</evidence>
<comment type="similarity">
    <text evidence="2 8 9">Belongs to the dihydrofolate reductase family.</text>
</comment>
<evidence type="ECO:0000256" key="7">
    <source>
        <dbReference type="ARBA" id="ARBA00025067"/>
    </source>
</evidence>